<protein>
    <submittedName>
        <fullName evidence="2">Uncharacterized protein</fullName>
    </submittedName>
</protein>
<evidence type="ECO:0000313" key="2">
    <source>
        <dbReference type="EMBL" id="SMB83816.1"/>
    </source>
</evidence>
<dbReference type="AlphaFoldDB" id="A0A1W1URY6"/>
<feature type="region of interest" description="Disordered" evidence="1">
    <location>
        <begin position="109"/>
        <end position="130"/>
    </location>
</feature>
<reference evidence="2 3" key="1">
    <citation type="submission" date="2017-04" db="EMBL/GenBank/DDBJ databases">
        <authorList>
            <person name="Afonso C.L."/>
            <person name="Miller P.J."/>
            <person name="Scott M.A."/>
            <person name="Spackman E."/>
            <person name="Goraichik I."/>
            <person name="Dimitrov K.M."/>
            <person name="Suarez D.L."/>
            <person name="Swayne D.E."/>
        </authorList>
    </citation>
    <scope>NUCLEOTIDE SEQUENCE [LARGE SCALE GENOMIC DNA]</scope>
    <source>
        <strain evidence="2 3">KR-140</strain>
    </source>
</reference>
<name>A0A1W1URY6_9DEIO</name>
<evidence type="ECO:0000313" key="3">
    <source>
        <dbReference type="Proteomes" id="UP000192582"/>
    </source>
</evidence>
<gene>
    <name evidence="2" type="ORF">SAMN00790413_04905</name>
</gene>
<evidence type="ECO:0000256" key="1">
    <source>
        <dbReference type="SAM" id="MobiDB-lite"/>
    </source>
</evidence>
<dbReference type="Proteomes" id="UP000192582">
    <property type="component" value="Unassembled WGS sequence"/>
</dbReference>
<sequence>MPSPSPEPLTLPPILVARHDPGRAHRTACQTDSNCLPHRRVRHGALTDDRPYRARLSETELRSILRREALPRPTVKPSWPLLRRFPPKMYSSGREPFSQQLSRAGIKPQRLTLHRHAPYPVPAPRHLPHP</sequence>
<accession>A0A1W1URY6</accession>
<dbReference type="EMBL" id="FWWU01000007">
    <property type="protein sequence ID" value="SMB83816.1"/>
    <property type="molecule type" value="Genomic_DNA"/>
</dbReference>
<organism evidence="2 3">
    <name type="scientific">Deinococcus hopiensis KR-140</name>
    <dbReference type="NCBI Taxonomy" id="695939"/>
    <lineage>
        <taxon>Bacteria</taxon>
        <taxon>Thermotogati</taxon>
        <taxon>Deinococcota</taxon>
        <taxon>Deinococci</taxon>
        <taxon>Deinococcales</taxon>
        <taxon>Deinococcaceae</taxon>
        <taxon>Deinococcus</taxon>
    </lineage>
</organism>
<feature type="compositionally biased region" description="Pro residues" evidence="1">
    <location>
        <begin position="119"/>
        <end position="130"/>
    </location>
</feature>
<keyword evidence="3" id="KW-1185">Reference proteome</keyword>
<proteinExistence type="predicted"/>